<dbReference type="PANTHER" id="PTHR42812">
    <property type="entry name" value="BETA-XYLOSIDASE"/>
    <property type="match status" value="1"/>
</dbReference>
<keyword evidence="3 5" id="KW-0326">Glycosidase</keyword>
<dbReference type="EMBL" id="CP045851">
    <property type="protein sequence ID" value="QGG94484.1"/>
    <property type="molecule type" value="Genomic_DNA"/>
</dbReference>
<evidence type="ECO:0000313" key="9">
    <source>
        <dbReference type="Proteomes" id="UP000334019"/>
    </source>
</evidence>
<dbReference type="InterPro" id="IPR023296">
    <property type="entry name" value="Glyco_hydro_beta-prop_sf"/>
</dbReference>
<keyword evidence="7" id="KW-0732">Signal</keyword>
<evidence type="ECO:0000256" key="4">
    <source>
        <dbReference type="PIRSR" id="PIRSR606710-2"/>
    </source>
</evidence>
<dbReference type="InterPro" id="IPR051795">
    <property type="entry name" value="Glycosyl_Hydrlase_43"/>
</dbReference>
<dbReference type="Gene3D" id="2.115.10.20">
    <property type="entry name" value="Glycosyl hydrolase domain, family 43"/>
    <property type="match status" value="1"/>
</dbReference>
<feature type="compositionally biased region" description="Basic and acidic residues" evidence="6">
    <location>
        <begin position="314"/>
        <end position="328"/>
    </location>
</feature>
<comment type="similarity">
    <text evidence="1 5">Belongs to the glycosyl hydrolase 43 family.</text>
</comment>
<dbReference type="GO" id="GO:0004553">
    <property type="term" value="F:hydrolase activity, hydrolyzing O-glycosyl compounds"/>
    <property type="evidence" value="ECO:0007669"/>
    <property type="project" value="InterPro"/>
</dbReference>
<proteinExistence type="inferred from homology"/>
<dbReference type="GO" id="GO:0005975">
    <property type="term" value="P:carbohydrate metabolic process"/>
    <property type="evidence" value="ECO:0007669"/>
    <property type="project" value="InterPro"/>
</dbReference>
<name>A0A5Q2RFQ9_9ACTN</name>
<sequence>MPRRRSPRLLVAAVATVVSLFSPQVASAVPPALDWDVADPALVADGDVLRLYSTNVAAWGALLNVPSYRSTDGGTTWEQTGDVLPELGGWAVPGATWAPDVHRFGATWVLYYTARVADAGTLQCIGVATAATPTGPFVDERGHPIACQGHLGGSIDPSVFVDADGVPWLLYKSDENALGLRSSRLWSRQLTADGTDVVGPEHELLGRDRLWEGHLVEQPEMVAAAGRAWLLYSANDWESGTYGVGFATCEGPTWPCDKRTVGGPWLSRTDHAAGIGGASVAALPDGRAGDPRLPRVGAGPDVLRQRRPPGAPRRAGDVHGGRTDDPRPRVRRVVVAPGLRRRAGRRVLRRAGALARGRGGHHRRRRERPLRPRGLGHPGRDGHVPLAPRGRSCERGAALRRRGPRRVLRHGGALAGR</sequence>
<evidence type="ECO:0000256" key="7">
    <source>
        <dbReference type="SAM" id="SignalP"/>
    </source>
</evidence>
<feature type="chain" id="PRO_5024319809" evidence="7">
    <location>
        <begin position="29"/>
        <end position="417"/>
    </location>
</feature>
<feature type="site" description="Important for catalytic activity, responsible for pKa modulation of the active site Glu and correct orientation of both the proton donor and substrate" evidence="4">
    <location>
        <position position="156"/>
    </location>
</feature>
<feature type="compositionally biased region" description="Basic residues" evidence="6">
    <location>
        <begin position="358"/>
        <end position="368"/>
    </location>
</feature>
<keyword evidence="9" id="KW-1185">Reference proteome</keyword>
<evidence type="ECO:0000313" key="8">
    <source>
        <dbReference type="EMBL" id="QGG94484.1"/>
    </source>
</evidence>
<feature type="signal peptide" evidence="7">
    <location>
        <begin position="1"/>
        <end position="28"/>
    </location>
</feature>
<dbReference type="InterPro" id="IPR006710">
    <property type="entry name" value="Glyco_hydro_43"/>
</dbReference>
<dbReference type="Pfam" id="PF04616">
    <property type="entry name" value="Glyco_hydro_43"/>
    <property type="match status" value="1"/>
</dbReference>
<dbReference type="CDD" id="cd08999">
    <property type="entry name" value="GH43_ABN-like"/>
    <property type="match status" value="1"/>
</dbReference>
<dbReference type="KEGG" id="atq:GH723_04845"/>
<dbReference type="SUPFAM" id="SSF75005">
    <property type="entry name" value="Arabinanase/levansucrase/invertase"/>
    <property type="match status" value="1"/>
</dbReference>
<evidence type="ECO:0000256" key="5">
    <source>
        <dbReference type="RuleBase" id="RU361187"/>
    </source>
</evidence>
<keyword evidence="2 5" id="KW-0378">Hydrolase</keyword>
<evidence type="ECO:0000256" key="1">
    <source>
        <dbReference type="ARBA" id="ARBA00009865"/>
    </source>
</evidence>
<evidence type="ECO:0000256" key="6">
    <source>
        <dbReference type="SAM" id="MobiDB-lite"/>
    </source>
</evidence>
<feature type="region of interest" description="Disordered" evidence="6">
    <location>
        <begin position="351"/>
        <end position="390"/>
    </location>
</feature>
<accession>A0A5Q2RFQ9</accession>
<evidence type="ECO:0000256" key="2">
    <source>
        <dbReference type="ARBA" id="ARBA00022801"/>
    </source>
</evidence>
<gene>
    <name evidence="8" type="ORF">GH723_04845</name>
</gene>
<dbReference type="PANTHER" id="PTHR42812:SF5">
    <property type="entry name" value="ENDO-ARABINASE"/>
    <property type="match status" value="1"/>
</dbReference>
<protein>
    <submittedName>
        <fullName evidence="8">Family 43 glycosylhydrolase</fullName>
    </submittedName>
</protein>
<feature type="region of interest" description="Disordered" evidence="6">
    <location>
        <begin position="282"/>
        <end position="328"/>
    </location>
</feature>
<dbReference type="AlphaFoldDB" id="A0A5Q2RFQ9"/>
<reference evidence="8 9" key="1">
    <citation type="submission" date="2019-11" db="EMBL/GenBank/DDBJ databases">
        <authorList>
            <person name="He Y."/>
        </authorList>
    </citation>
    <scope>NUCLEOTIDE SEQUENCE [LARGE SCALE GENOMIC DNA]</scope>
    <source>
        <strain evidence="8 9">SCSIO 58843</strain>
    </source>
</reference>
<evidence type="ECO:0000256" key="3">
    <source>
        <dbReference type="ARBA" id="ARBA00023295"/>
    </source>
</evidence>
<dbReference type="Proteomes" id="UP000334019">
    <property type="component" value="Chromosome"/>
</dbReference>
<organism evidence="8 9">
    <name type="scientific">Actinomarinicola tropica</name>
    <dbReference type="NCBI Taxonomy" id="2789776"/>
    <lineage>
        <taxon>Bacteria</taxon>
        <taxon>Bacillati</taxon>
        <taxon>Actinomycetota</taxon>
        <taxon>Acidimicrobiia</taxon>
        <taxon>Acidimicrobiales</taxon>
        <taxon>Iamiaceae</taxon>
        <taxon>Actinomarinicola</taxon>
    </lineage>
</organism>